<accession>A0ABQ2JPM6</accession>
<organism evidence="1 2">
    <name type="scientific">Novosphingobium indicum</name>
    <dbReference type="NCBI Taxonomy" id="462949"/>
    <lineage>
        <taxon>Bacteria</taxon>
        <taxon>Pseudomonadati</taxon>
        <taxon>Pseudomonadota</taxon>
        <taxon>Alphaproteobacteria</taxon>
        <taxon>Sphingomonadales</taxon>
        <taxon>Sphingomonadaceae</taxon>
        <taxon>Novosphingobium</taxon>
    </lineage>
</organism>
<protein>
    <submittedName>
        <fullName evidence="1">Uncharacterized protein</fullName>
    </submittedName>
</protein>
<name>A0ABQ2JPM6_9SPHN</name>
<dbReference type="EMBL" id="BMLK01000013">
    <property type="protein sequence ID" value="GGN53343.1"/>
    <property type="molecule type" value="Genomic_DNA"/>
</dbReference>
<evidence type="ECO:0000313" key="2">
    <source>
        <dbReference type="Proteomes" id="UP000605099"/>
    </source>
</evidence>
<comment type="caution">
    <text evidence="1">The sequence shown here is derived from an EMBL/GenBank/DDBJ whole genome shotgun (WGS) entry which is preliminary data.</text>
</comment>
<keyword evidence="2" id="KW-1185">Reference proteome</keyword>
<dbReference type="Proteomes" id="UP000605099">
    <property type="component" value="Unassembled WGS sequence"/>
</dbReference>
<evidence type="ECO:0000313" key="1">
    <source>
        <dbReference type="EMBL" id="GGN53343.1"/>
    </source>
</evidence>
<sequence>MHGKGIAHDIERGIALCEVAHHHIGRAARGANGFRDRFGPIALGAGVEHDAGTIRGQSPRDCRADPA</sequence>
<proteinExistence type="predicted"/>
<reference evidence="2" key="1">
    <citation type="journal article" date="2019" name="Int. J. Syst. Evol. Microbiol.">
        <title>The Global Catalogue of Microorganisms (GCM) 10K type strain sequencing project: providing services to taxonomists for standard genome sequencing and annotation.</title>
        <authorList>
            <consortium name="The Broad Institute Genomics Platform"/>
            <consortium name="The Broad Institute Genome Sequencing Center for Infectious Disease"/>
            <person name="Wu L."/>
            <person name="Ma J."/>
        </authorList>
    </citation>
    <scope>NUCLEOTIDE SEQUENCE [LARGE SCALE GENOMIC DNA]</scope>
    <source>
        <strain evidence="2">CGMCC 1.6784</strain>
    </source>
</reference>
<gene>
    <name evidence="1" type="ORF">GCM10011349_27870</name>
</gene>